<dbReference type="GO" id="GO:0031415">
    <property type="term" value="C:NatA complex"/>
    <property type="evidence" value="ECO:0007669"/>
    <property type="project" value="TreeGrafter"/>
</dbReference>
<dbReference type="Pfam" id="PF00583">
    <property type="entry name" value="Acetyltransf_1"/>
    <property type="match status" value="1"/>
</dbReference>
<protein>
    <recommendedName>
        <fullName evidence="1">N-acetyltransferase domain-containing protein</fullName>
    </recommendedName>
</protein>
<dbReference type="GO" id="GO:0008080">
    <property type="term" value="F:N-acetyltransferase activity"/>
    <property type="evidence" value="ECO:0007669"/>
    <property type="project" value="TreeGrafter"/>
</dbReference>
<dbReference type="InterPro" id="IPR016181">
    <property type="entry name" value="Acyl_CoA_acyltransferase"/>
</dbReference>
<reference evidence="2" key="1">
    <citation type="submission" date="2020-06" db="EMBL/GenBank/DDBJ databases">
        <authorList>
            <person name="Li T."/>
            <person name="Hu X."/>
            <person name="Zhang T."/>
            <person name="Song X."/>
            <person name="Zhang H."/>
            <person name="Dai N."/>
            <person name="Sheng W."/>
            <person name="Hou X."/>
            <person name="Wei L."/>
        </authorList>
    </citation>
    <scope>NUCLEOTIDE SEQUENCE</scope>
    <source>
        <strain evidence="2">G01</strain>
        <tissue evidence="2">Leaf</tissue>
    </source>
</reference>
<dbReference type="InterPro" id="IPR000182">
    <property type="entry name" value="GNAT_dom"/>
</dbReference>
<dbReference type="EMBL" id="JACGWK010000015">
    <property type="protein sequence ID" value="KAL0314175.1"/>
    <property type="molecule type" value="Genomic_DNA"/>
</dbReference>
<dbReference type="SUPFAM" id="SSF55729">
    <property type="entry name" value="Acyl-CoA N-acyltransferases (Nat)"/>
    <property type="match status" value="1"/>
</dbReference>
<organism evidence="2">
    <name type="scientific">Sesamum angustifolium</name>
    <dbReference type="NCBI Taxonomy" id="2727405"/>
    <lineage>
        <taxon>Eukaryota</taxon>
        <taxon>Viridiplantae</taxon>
        <taxon>Streptophyta</taxon>
        <taxon>Embryophyta</taxon>
        <taxon>Tracheophyta</taxon>
        <taxon>Spermatophyta</taxon>
        <taxon>Magnoliopsida</taxon>
        <taxon>eudicotyledons</taxon>
        <taxon>Gunneridae</taxon>
        <taxon>Pentapetalae</taxon>
        <taxon>asterids</taxon>
        <taxon>lamiids</taxon>
        <taxon>Lamiales</taxon>
        <taxon>Pedaliaceae</taxon>
        <taxon>Sesamum</taxon>
    </lineage>
</organism>
<dbReference type="GO" id="GO:0007064">
    <property type="term" value="P:mitotic sister chromatid cohesion"/>
    <property type="evidence" value="ECO:0007669"/>
    <property type="project" value="TreeGrafter"/>
</dbReference>
<name>A0AAW2L464_9LAMI</name>
<sequence>MAHLHYYNHSIVVERSEKELNWRCRGVKDYYVSSSSTGRKIPCWSVSFINQATRLKRGRRLVHCCSSSSTSTSADEHVATKIEQSGIYENKKLQFVYLVSEVNWQVRRMVEMEDEMRKVADVQAEAFHEPVFLFNDLFFEFFKAEVLSGLLYRLRNSPPDRYACLVAEPRTDTQESQKEVVGVVDVTILREDSVLQHLPGAEEYLYVSGIAVLNKFRRQKVATALLKACDILSAIWGLSISFLELMKMIMVLENCTQARDTESFQAIIPGQLPGLDEGDGFLWLNDQTYNDRTMAFVKHYVLIDLNHPHKS</sequence>
<dbReference type="AlphaFoldDB" id="A0AAW2L464"/>
<evidence type="ECO:0000259" key="1">
    <source>
        <dbReference type="Pfam" id="PF00583"/>
    </source>
</evidence>
<gene>
    <name evidence="2" type="ORF">Sangu_2261900</name>
</gene>
<comment type="caution">
    <text evidence="2">The sequence shown here is derived from an EMBL/GenBank/DDBJ whole genome shotgun (WGS) entry which is preliminary data.</text>
</comment>
<feature type="domain" description="N-acetyltransferase" evidence="1">
    <location>
        <begin position="175"/>
        <end position="229"/>
    </location>
</feature>
<reference evidence="2" key="2">
    <citation type="journal article" date="2024" name="Plant">
        <title>Genomic evolution and insights into agronomic trait innovations of Sesamum species.</title>
        <authorList>
            <person name="Miao H."/>
            <person name="Wang L."/>
            <person name="Qu L."/>
            <person name="Liu H."/>
            <person name="Sun Y."/>
            <person name="Le M."/>
            <person name="Wang Q."/>
            <person name="Wei S."/>
            <person name="Zheng Y."/>
            <person name="Lin W."/>
            <person name="Duan Y."/>
            <person name="Cao H."/>
            <person name="Xiong S."/>
            <person name="Wang X."/>
            <person name="Wei L."/>
            <person name="Li C."/>
            <person name="Ma Q."/>
            <person name="Ju M."/>
            <person name="Zhao R."/>
            <person name="Li G."/>
            <person name="Mu C."/>
            <person name="Tian Q."/>
            <person name="Mei H."/>
            <person name="Zhang T."/>
            <person name="Gao T."/>
            <person name="Zhang H."/>
        </authorList>
    </citation>
    <scope>NUCLEOTIDE SEQUENCE</scope>
    <source>
        <strain evidence="2">G01</strain>
    </source>
</reference>
<dbReference type="PANTHER" id="PTHR42919:SF20">
    <property type="entry name" value="GCN5-RELATED N-ACETYLTRANSFERASE 10, CHLOROPLASTIC"/>
    <property type="match status" value="1"/>
</dbReference>
<dbReference type="InterPro" id="IPR051556">
    <property type="entry name" value="N-term/lysine_N-AcTrnsfr"/>
</dbReference>
<dbReference type="Gene3D" id="3.40.630.30">
    <property type="match status" value="1"/>
</dbReference>
<evidence type="ECO:0000313" key="2">
    <source>
        <dbReference type="EMBL" id="KAL0314175.1"/>
    </source>
</evidence>
<dbReference type="PANTHER" id="PTHR42919">
    <property type="entry name" value="N-ALPHA-ACETYLTRANSFERASE"/>
    <property type="match status" value="1"/>
</dbReference>
<dbReference type="CDD" id="cd04301">
    <property type="entry name" value="NAT_SF"/>
    <property type="match status" value="1"/>
</dbReference>
<accession>A0AAW2L464</accession>
<proteinExistence type="predicted"/>